<reference evidence="9 10" key="1">
    <citation type="submission" date="2018-02" db="EMBL/GenBank/DDBJ databases">
        <title>Complete genome of Nitrosopumilus cobalaminigenes HCA1.</title>
        <authorList>
            <person name="Qin W."/>
            <person name="Zheng Y."/>
            <person name="Stahl D.A."/>
        </authorList>
    </citation>
    <scope>NUCLEOTIDE SEQUENCE [LARGE SCALE GENOMIC DNA]</scope>
    <source>
        <strain evidence="9 10">HCA1</strain>
    </source>
</reference>
<evidence type="ECO:0000256" key="1">
    <source>
        <dbReference type="ARBA" id="ARBA00022670"/>
    </source>
</evidence>
<keyword evidence="2" id="KW-0479">Metal-binding</keyword>
<dbReference type="Gene3D" id="1.25.40.10">
    <property type="entry name" value="Tetratricopeptide repeat domain"/>
    <property type="match status" value="1"/>
</dbReference>
<proteinExistence type="predicted"/>
<dbReference type="SMART" id="SM00028">
    <property type="entry name" value="TPR"/>
    <property type="match status" value="3"/>
</dbReference>
<dbReference type="EMBL" id="CP026993">
    <property type="protein sequence ID" value="QLH02698.1"/>
    <property type="molecule type" value="Genomic_DNA"/>
</dbReference>
<dbReference type="RefSeq" id="WP_179361538.1">
    <property type="nucleotide sequence ID" value="NZ_CP026993.1"/>
</dbReference>
<dbReference type="SUPFAM" id="SSF48452">
    <property type="entry name" value="TPR-like"/>
    <property type="match status" value="1"/>
</dbReference>
<dbReference type="OrthoDB" id="9634at2157"/>
<name>A0A7D5QZU6_9ARCH</name>
<evidence type="ECO:0000256" key="2">
    <source>
        <dbReference type="ARBA" id="ARBA00022723"/>
    </source>
</evidence>
<keyword evidence="1" id="KW-0645">Protease</keyword>
<evidence type="ECO:0000256" key="4">
    <source>
        <dbReference type="ARBA" id="ARBA00022801"/>
    </source>
</evidence>
<dbReference type="SUPFAM" id="SSF55486">
    <property type="entry name" value="Metalloproteases ('zincins'), catalytic domain"/>
    <property type="match status" value="1"/>
</dbReference>
<keyword evidence="10" id="KW-1185">Reference proteome</keyword>
<feature type="domain" description="Peptidase M10 metallopeptidase" evidence="8">
    <location>
        <begin position="407"/>
        <end position="469"/>
    </location>
</feature>
<dbReference type="KEGG" id="ncl:C5F47_03570"/>
<gene>
    <name evidence="9" type="ORF">C5F47_03570</name>
</gene>
<dbReference type="InterPro" id="IPR011990">
    <property type="entry name" value="TPR-like_helical_dom_sf"/>
</dbReference>
<feature type="repeat" description="TPR" evidence="7">
    <location>
        <begin position="101"/>
        <end position="134"/>
    </location>
</feature>
<dbReference type="Gene3D" id="3.40.390.10">
    <property type="entry name" value="Collagenase (Catalytic Domain)"/>
    <property type="match status" value="1"/>
</dbReference>
<protein>
    <recommendedName>
        <fullName evidence="8">Peptidase M10 metallopeptidase domain-containing protein</fullName>
    </recommendedName>
</protein>
<dbReference type="InterPro" id="IPR024079">
    <property type="entry name" value="MetalloPept_cat_dom_sf"/>
</dbReference>
<accession>A0A7D5QZU6</accession>
<evidence type="ECO:0000256" key="3">
    <source>
        <dbReference type="ARBA" id="ARBA00022737"/>
    </source>
</evidence>
<feature type="repeat" description="TPR" evidence="7">
    <location>
        <begin position="33"/>
        <end position="66"/>
    </location>
</feature>
<evidence type="ECO:0000313" key="9">
    <source>
        <dbReference type="EMBL" id="QLH02698.1"/>
    </source>
</evidence>
<dbReference type="GO" id="GO:0031012">
    <property type="term" value="C:extracellular matrix"/>
    <property type="evidence" value="ECO:0007669"/>
    <property type="project" value="InterPro"/>
</dbReference>
<dbReference type="InterPro" id="IPR019734">
    <property type="entry name" value="TPR_rpt"/>
</dbReference>
<keyword evidence="5 7" id="KW-0802">TPR repeat</keyword>
<dbReference type="GeneID" id="56059071"/>
<dbReference type="Pfam" id="PF00413">
    <property type="entry name" value="Peptidase_M10"/>
    <property type="match status" value="1"/>
</dbReference>
<keyword evidence="4" id="KW-0378">Hydrolase</keyword>
<evidence type="ECO:0000313" key="10">
    <source>
        <dbReference type="Proteomes" id="UP000509771"/>
    </source>
</evidence>
<dbReference type="AlphaFoldDB" id="A0A7D5QZU6"/>
<dbReference type="PANTHER" id="PTHR44943">
    <property type="entry name" value="CELLULOSE SYNTHASE OPERON PROTEIN C"/>
    <property type="match status" value="1"/>
</dbReference>
<evidence type="ECO:0000256" key="7">
    <source>
        <dbReference type="PROSITE-ProRule" id="PRU00339"/>
    </source>
</evidence>
<dbReference type="GO" id="GO:0004222">
    <property type="term" value="F:metalloendopeptidase activity"/>
    <property type="evidence" value="ECO:0007669"/>
    <property type="project" value="InterPro"/>
</dbReference>
<dbReference type="InterPro" id="IPR001818">
    <property type="entry name" value="Pept_M10_metallopeptidase"/>
</dbReference>
<dbReference type="GO" id="GO:0008270">
    <property type="term" value="F:zinc ion binding"/>
    <property type="evidence" value="ECO:0007669"/>
    <property type="project" value="InterPro"/>
</dbReference>
<sequence length="478" mass="55031">MKKYKMRVIYFLIAILFSLPIISESVFAQSEDPEIMFNMAKDHFVNGEYKEAIAIYDDILEIAPNNISTLKMKGIAESNLDQHTSSLKQFFKVLQYKPDDVISLTGMGVGFGNLGEYQESITYFEKASIEKPDSVVINNYKEFINNVISKYPYTPTEKPKESEQKQITSIPEWVRPIAKWWSEGSIEDSEFNSALMYLIENKIIKIPPVETLNQSSKEIPEWVKNNAGWWSDKQIDDDAFVSGIQYLIENGIIVVTIENEPQKSQEELDHEFYLFEKYLRDVSNNISKEKRYIEYPNPSQDVIKKFLRDYVKWNFEAEVQKASEKFPDPTYQIQDGMYIINYKVFINDQPTGLPLDHVSTLANSFEFWEKQELTTDGQSAKIVFEITNLKHEANVWVTWVVRNIGDGVLGHAHLGKGVVEVTLGDYNCDGSFQLYDVNSVETIMTHELGHSIGLKHVSEKSNIMYPSFTPSYAYCLLS</sequence>
<evidence type="ECO:0000256" key="6">
    <source>
        <dbReference type="ARBA" id="ARBA00022833"/>
    </source>
</evidence>
<organism evidence="9 10">
    <name type="scientific">Nitrosopumilus cobalaminigenes</name>
    <dbReference type="NCBI Taxonomy" id="1470066"/>
    <lineage>
        <taxon>Archaea</taxon>
        <taxon>Nitrososphaerota</taxon>
        <taxon>Nitrososphaeria</taxon>
        <taxon>Nitrosopumilales</taxon>
        <taxon>Nitrosopumilaceae</taxon>
        <taxon>Nitrosopumilus</taxon>
    </lineage>
</organism>
<dbReference type="Proteomes" id="UP000509771">
    <property type="component" value="Chromosome"/>
</dbReference>
<keyword evidence="3" id="KW-0677">Repeat</keyword>
<dbReference type="PANTHER" id="PTHR44943:SF8">
    <property type="entry name" value="TPR REPEAT-CONTAINING PROTEIN MJ0263"/>
    <property type="match status" value="1"/>
</dbReference>
<keyword evidence="6" id="KW-0862">Zinc</keyword>
<dbReference type="InterPro" id="IPR051685">
    <property type="entry name" value="Ycf3/AcsC/BcsC/TPR_MFPF"/>
</dbReference>
<evidence type="ECO:0000259" key="8">
    <source>
        <dbReference type="Pfam" id="PF00413"/>
    </source>
</evidence>
<evidence type="ECO:0000256" key="5">
    <source>
        <dbReference type="ARBA" id="ARBA00022803"/>
    </source>
</evidence>
<dbReference type="PROSITE" id="PS50005">
    <property type="entry name" value="TPR"/>
    <property type="match status" value="2"/>
</dbReference>
<dbReference type="GO" id="GO:0006508">
    <property type="term" value="P:proteolysis"/>
    <property type="evidence" value="ECO:0007669"/>
    <property type="project" value="UniProtKB-KW"/>
</dbReference>